<comment type="similarity">
    <text evidence="2">Belongs to the monovalent cation:proton antiporter 1 (CPA1) transporter (TC 2.A.36) family.</text>
</comment>
<evidence type="ECO:0000313" key="14">
    <source>
        <dbReference type="EMBL" id="GGQ98784.1"/>
    </source>
</evidence>
<dbReference type="GO" id="GO:0098719">
    <property type="term" value="P:sodium ion import across plasma membrane"/>
    <property type="evidence" value="ECO:0007669"/>
    <property type="project" value="TreeGrafter"/>
</dbReference>
<keyword evidence="15" id="KW-1185">Reference proteome</keyword>
<evidence type="ECO:0000256" key="11">
    <source>
        <dbReference type="ARBA" id="ARBA00023201"/>
    </source>
</evidence>
<keyword evidence="11" id="KW-0739">Sodium transport</keyword>
<sequence length="420" mass="44322">MNVFALTSLLVSLTALCAYLNTRFLKLPVTVGVVIVGLLLAVVTSALAGLGVAPAREAVSVLAGVKFNDVLFQGVLSFLLFAGALGLNTDVLLKQRGAVLTFALVSTALSIVLVGALVYLLLDVAGLHVSPLLALLFGAIISPTDPVAVLDLLKRARVPARLESLIAGESLFNDGVGVVAFTILAALAFGSSHHEVTGVLDVLRLFLQEAVGGAFFGWLLGLAAWWLLRQVDDYLTEVLLTLAVVTGGNLLASWLGVSGPLAMVVAGLLIGRVRERGIVSDASRPHFDAFWHLTEEVLNVGLFVLIALEAVAVNFSLKSLLLGLACVVIVLAARAVSVRLPMVVLRRHYDFTPFTSQIMTWGGLRGGIAVALAFSMPPGNTQTLFLVLTYVVVVFSIVVQGLSMGRLVAKVNEEAVKPQT</sequence>
<keyword evidence="4" id="KW-0050">Antiport</keyword>
<keyword evidence="7 12" id="KW-1133">Transmembrane helix</keyword>
<reference evidence="14" key="2">
    <citation type="submission" date="2020-09" db="EMBL/GenBank/DDBJ databases">
        <authorList>
            <person name="Sun Q."/>
            <person name="Ohkuma M."/>
        </authorList>
    </citation>
    <scope>NUCLEOTIDE SEQUENCE</scope>
    <source>
        <strain evidence="14">JCM 31311</strain>
    </source>
</reference>
<dbReference type="EMBL" id="BMQL01000003">
    <property type="protein sequence ID" value="GGQ98784.1"/>
    <property type="molecule type" value="Genomic_DNA"/>
</dbReference>
<evidence type="ECO:0000256" key="6">
    <source>
        <dbReference type="ARBA" id="ARBA00022692"/>
    </source>
</evidence>
<proteinExistence type="inferred from homology"/>
<evidence type="ECO:0000256" key="3">
    <source>
        <dbReference type="ARBA" id="ARBA00022448"/>
    </source>
</evidence>
<dbReference type="RefSeq" id="WP_189088318.1">
    <property type="nucleotide sequence ID" value="NZ_BMQL01000003.1"/>
</dbReference>
<evidence type="ECO:0000256" key="4">
    <source>
        <dbReference type="ARBA" id="ARBA00022449"/>
    </source>
</evidence>
<evidence type="ECO:0000256" key="8">
    <source>
        <dbReference type="ARBA" id="ARBA00023053"/>
    </source>
</evidence>
<keyword evidence="9" id="KW-0406">Ion transport</keyword>
<evidence type="ECO:0000259" key="13">
    <source>
        <dbReference type="Pfam" id="PF00999"/>
    </source>
</evidence>
<feature type="transmembrane region" description="Helical" evidence="12">
    <location>
        <begin position="70"/>
        <end position="87"/>
    </location>
</feature>
<evidence type="ECO:0000256" key="1">
    <source>
        <dbReference type="ARBA" id="ARBA00004651"/>
    </source>
</evidence>
<feature type="transmembrane region" description="Helical" evidence="12">
    <location>
        <begin position="129"/>
        <end position="150"/>
    </location>
</feature>
<feature type="transmembrane region" description="Helical" evidence="12">
    <location>
        <begin position="210"/>
        <end position="228"/>
    </location>
</feature>
<dbReference type="GO" id="GO:0015385">
    <property type="term" value="F:sodium:proton antiporter activity"/>
    <property type="evidence" value="ECO:0007669"/>
    <property type="project" value="InterPro"/>
</dbReference>
<evidence type="ECO:0000256" key="7">
    <source>
        <dbReference type="ARBA" id="ARBA00022989"/>
    </source>
</evidence>
<evidence type="ECO:0000256" key="9">
    <source>
        <dbReference type="ARBA" id="ARBA00023065"/>
    </source>
</evidence>
<evidence type="ECO:0000313" key="15">
    <source>
        <dbReference type="Proteomes" id="UP000603865"/>
    </source>
</evidence>
<dbReference type="AlphaFoldDB" id="A0A918BZS4"/>
<feature type="transmembrane region" description="Helical" evidence="12">
    <location>
        <begin position="383"/>
        <end position="402"/>
    </location>
</feature>
<comment type="subcellular location">
    <subcellularLocation>
        <location evidence="1">Cell membrane</location>
        <topology evidence="1">Multi-pass membrane protein</topology>
    </subcellularLocation>
</comment>
<keyword evidence="3" id="KW-0813">Transport</keyword>
<feature type="transmembrane region" description="Helical" evidence="12">
    <location>
        <begin position="358"/>
        <end position="377"/>
    </location>
</feature>
<dbReference type="Pfam" id="PF00999">
    <property type="entry name" value="Na_H_Exchanger"/>
    <property type="match status" value="1"/>
</dbReference>
<dbReference type="Proteomes" id="UP000603865">
    <property type="component" value="Unassembled WGS sequence"/>
</dbReference>
<dbReference type="Gene3D" id="6.10.140.1330">
    <property type="match status" value="1"/>
</dbReference>
<gene>
    <name evidence="14" type="ORF">GCM10008957_09050</name>
</gene>
<feature type="transmembrane region" description="Helical" evidence="12">
    <location>
        <begin position="27"/>
        <end position="50"/>
    </location>
</feature>
<feature type="transmembrane region" description="Helical" evidence="12">
    <location>
        <begin position="170"/>
        <end position="189"/>
    </location>
</feature>
<accession>A0A918BZS4</accession>
<keyword evidence="6 12" id="KW-0812">Transmembrane</keyword>
<feature type="transmembrane region" description="Helical" evidence="12">
    <location>
        <begin position="319"/>
        <end position="337"/>
    </location>
</feature>
<keyword evidence="10 12" id="KW-0472">Membrane</keyword>
<feature type="domain" description="Cation/H+ exchanger transmembrane" evidence="13">
    <location>
        <begin position="13"/>
        <end position="409"/>
    </location>
</feature>
<dbReference type="InterPro" id="IPR018422">
    <property type="entry name" value="Cation/H_exchanger_CPA1"/>
</dbReference>
<dbReference type="InterPro" id="IPR006153">
    <property type="entry name" value="Cation/H_exchanger_TM"/>
</dbReference>
<feature type="transmembrane region" description="Helical" evidence="12">
    <location>
        <begin position="290"/>
        <end position="313"/>
    </location>
</feature>
<dbReference type="GO" id="GO:0015386">
    <property type="term" value="F:potassium:proton antiporter activity"/>
    <property type="evidence" value="ECO:0007669"/>
    <property type="project" value="TreeGrafter"/>
</dbReference>
<evidence type="ECO:0000256" key="10">
    <source>
        <dbReference type="ARBA" id="ARBA00023136"/>
    </source>
</evidence>
<dbReference type="GO" id="GO:0005886">
    <property type="term" value="C:plasma membrane"/>
    <property type="evidence" value="ECO:0007669"/>
    <property type="project" value="UniProtKB-SubCell"/>
</dbReference>
<organism evidence="14 15">
    <name type="scientific">Deinococcus ruber</name>
    <dbReference type="NCBI Taxonomy" id="1848197"/>
    <lineage>
        <taxon>Bacteria</taxon>
        <taxon>Thermotogati</taxon>
        <taxon>Deinococcota</taxon>
        <taxon>Deinococci</taxon>
        <taxon>Deinococcales</taxon>
        <taxon>Deinococcaceae</taxon>
        <taxon>Deinococcus</taxon>
    </lineage>
</organism>
<protein>
    <submittedName>
        <fullName evidence="14">Sodium:proton antiporter</fullName>
    </submittedName>
</protein>
<keyword evidence="8" id="KW-0915">Sodium</keyword>
<dbReference type="PANTHER" id="PTHR10110:SF195">
    <property type="entry name" value="NA(+)_H(+) ANTIPORTER NHAS2"/>
    <property type="match status" value="1"/>
</dbReference>
<reference evidence="14" key="1">
    <citation type="journal article" date="2014" name="Int. J. Syst. Evol. Microbiol.">
        <title>Complete genome sequence of Corynebacterium casei LMG S-19264T (=DSM 44701T), isolated from a smear-ripened cheese.</title>
        <authorList>
            <consortium name="US DOE Joint Genome Institute (JGI-PGF)"/>
            <person name="Walter F."/>
            <person name="Albersmeier A."/>
            <person name="Kalinowski J."/>
            <person name="Ruckert C."/>
        </authorList>
    </citation>
    <scope>NUCLEOTIDE SEQUENCE</scope>
    <source>
        <strain evidence="14">JCM 31311</strain>
    </source>
</reference>
<feature type="transmembrane region" description="Helical" evidence="12">
    <location>
        <begin position="99"/>
        <end position="122"/>
    </location>
</feature>
<evidence type="ECO:0000256" key="2">
    <source>
        <dbReference type="ARBA" id="ARBA00007367"/>
    </source>
</evidence>
<comment type="caution">
    <text evidence="14">The sequence shown here is derived from an EMBL/GenBank/DDBJ whole genome shotgun (WGS) entry which is preliminary data.</text>
</comment>
<evidence type="ECO:0000256" key="12">
    <source>
        <dbReference type="SAM" id="Phobius"/>
    </source>
</evidence>
<dbReference type="GO" id="GO:0051453">
    <property type="term" value="P:regulation of intracellular pH"/>
    <property type="evidence" value="ECO:0007669"/>
    <property type="project" value="TreeGrafter"/>
</dbReference>
<dbReference type="PANTHER" id="PTHR10110">
    <property type="entry name" value="SODIUM/HYDROGEN EXCHANGER"/>
    <property type="match status" value="1"/>
</dbReference>
<evidence type="ECO:0000256" key="5">
    <source>
        <dbReference type="ARBA" id="ARBA00022475"/>
    </source>
</evidence>
<keyword evidence="5" id="KW-1003">Cell membrane</keyword>
<name>A0A918BZS4_9DEIO</name>